<dbReference type="AlphaFoldDB" id="A0AAD7DXV0"/>
<evidence type="ECO:0000313" key="2">
    <source>
        <dbReference type="Proteomes" id="UP001221757"/>
    </source>
</evidence>
<protein>
    <submittedName>
        <fullName evidence="1">Uncharacterized protein</fullName>
    </submittedName>
</protein>
<name>A0AAD7DXV0_MYCRO</name>
<proteinExistence type="predicted"/>
<organism evidence="1 2">
    <name type="scientific">Mycena rosella</name>
    <name type="common">Pink bonnet</name>
    <name type="synonym">Agaricus rosellus</name>
    <dbReference type="NCBI Taxonomy" id="1033263"/>
    <lineage>
        <taxon>Eukaryota</taxon>
        <taxon>Fungi</taxon>
        <taxon>Dikarya</taxon>
        <taxon>Basidiomycota</taxon>
        <taxon>Agaricomycotina</taxon>
        <taxon>Agaricomycetes</taxon>
        <taxon>Agaricomycetidae</taxon>
        <taxon>Agaricales</taxon>
        <taxon>Marasmiineae</taxon>
        <taxon>Mycenaceae</taxon>
        <taxon>Mycena</taxon>
    </lineage>
</organism>
<accession>A0AAD7DXV0</accession>
<comment type="caution">
    <text evidence="1">The sequence shown here is derived from an EMBL/GenBank/DDBJ whole genome shotgun (WGS) entry which is preliminary data.</text>
</comment>
<evidence type="ECO:0000313" key="1">
    <source>
        <dbReference type="EMBL" id="KAJ7700792.1"/>
    </source>
</evidence>
<dbReference type="EMBL" id="JARKIE010000019">
    <property type="protein sequence ID" value="KAJ7700792.1"/>
    <property type="molecule type" value="Genomic_DNA"/>
</dbReference>
<keyword evidence="2" id="KW-1185">Reference proteome</keyword>
<dbReference type="Proteomes" id="UP001221757">
    <property type="component" value="Unassembled WGS sequence"/>
</dbReference>
<feature type="non-terminal residue" evidence="1">
    <location>
        <position position="1"/>
    </location>
</feature>
<gene>
    <name evidence="1" type="ORF">B0H17DRAFT_925288</name>
</gene>
<sequence length="147" mass="17190">SKNRIVRAFFQLEEGALLHIKAYLAKLGIVKWAVDFAQSPYSMYNSAMRMAAINTFRFCVAGTYYDFLRPDTRYIKDSGLLLRLYDHFIHRYMFDKWQKEIRTPGGNETTAERNKVSQARIRVCFLARTSIIFRLRLSSSTACEQII</sequence>
<reference evidence="1" key="1">
    <citation type="submission" date="2023-03" db="EMBL/GenBank/DDBJ databases">
        <title>Massive genome expansion in bonnet fungi (Mycena s.s.) driven by repeated elements and novel gene families across ecological guilds.</title>
        <authorList>
            <consortium name="Lawrence Berkeley National Laboratory"/>
            <person name="Harder C.B."/>
            <person name="Miyauchi S."/>
            <person name="Viragh M."/>
            <person name="Kuo A."/>
            <person name="Thoen E."/>
            <person name="Andreopoulos B."/>
            <person name="Lu D."/>
            <person name="Skrede I."/>
            <person name="Drula E."/>
            <person name="Henrissat B."/>
            <person name="Morin E."/>
            <person name="Kohler A."/>
            <person name="Barry K."/>
            <person name="LaButti K."/>
            <person name="Morin E."/>
            <person name="Salamov A."/>
            <person name="Lipzen A."/>
            <person name="Mereny Z."/>
            <person name="Hegedus B."/>
            <person name="Baldrian P."/>
            <person name="Stursova M."/>
            <person name="Weitz H."/>
            <person name="Taylor A."/>
            <person name="Grigoriev I.V."/>
            <person name="Nagy L.G."/>
            <person name="Martin F."/>
            <person name="Kauserud H."/>
        </authorList>
    </citation>
    <scope>NUCLEOTIDE SEQUENCE</scope>
    <source>
        <strain evidence="1">CBHHK067</strain>
    </source>
</reference>